<dbReference type="InterPro" id="IPR027419">
    <property type="entry name" value="CRISPR-assoc_Csx1_C"/>
</dbReference>
<proteinExistence type="predicted"/>
<evidence type="ECO:0000259" key="2">
    <source>
        <dbReference type="Pfam" id="PF22230"/>
    </source>
</evidence>
<dbReference type="Gene3D" id="3.40.50.10640">
    <property type="entry name" value="SSO1389-like"/>
    <property type="match status" value="1"/>
</dbReference>
<evidence type="ECO:0000313" key="3">
    <source>
        <dbReference type="EMBL" id="HHM44389.1"/>
    </source>
</evidence>
<dbReference type="SUPFAM" id="SSF160980">
    <property type="entry name" value="SSO1389-like"/>
    <property type="match status" value="1"/>
</dbReference>
<protein>
    <recommendedName>
        <fullName evidence="4">TIGR01897 family CRISPR-associated protein</fullName>
    </recommendedName>
</protein>
<dbReference type="EMBL" id="DRXH01000126">
    <property type="protein sequence ID" value="HHM44389.1"/>
    <property type="molecule type" value="Genomic_DNA"/>
</dbReference>
<name>A0A7J3VTL0_CALS0</name>
<gene>
    <name evidence="3" type="ORF">ENM31_03720</name>
</gene>
<organism evidence="3">
    <name type="scientific">Caldiarchaeum subterraneum</name>
    <dbReference type="NCBI Taxonomy" id="311458"/>
    <lineage>
        <taxon>Archaea</taxon>
        <taxon>Nitrososphaerota</taxon>
        <taxon>Candidatus Caldarchaeales</taxon>
        <taxon>Candidatus Caldarchaeaceae</taxon>
        <taxon>Candidatus Caldarchaeum</taxon>
    </lineage>
</organism>
<comment type="caution">
    <text evidence="3">The sequence shown here is derived from an EMBL/GenBank/DDBJ whole genome shotgun (WGS) entry which is preliminary data.</text>
</comment>
<dbReference type="InterPro" id="IPR019016">
    <property type="entry name" value="Csx1-like_HEPN"/>
</dbReference>
<feature type="domain" description="CRISPR system endoribonuclease Csx1-like HEPN" evidence="1">
    <location>
        <begin position="391"/>
        <end position="459"/>
    </location>
</feature>
<dbReference type="InterPro" id="IPR053857">
    <property type="entry name" value="Csx1_CARF"/>
</dbReference>
<dbReference type="AlphaFoldDB" id="A0A7J3VTL0"/>
<feature type="domain" description="CRISPR system endoribonuclease Csx1 CARF" evidence="2">
    <location>
        <begin position="39"/>
        <end position="191"/>
    </location>
</feature>
<dbReference type="Pfam" id="PF22230">
    <property type="entry name" value="Csx1_CARF"/>
    <property type="match status" value="1"/>
</dbReference>
<dbReference type="Gene3D" id="1.10.3740.10">
    <property type="entry name" value="SSO1389-like domains"/>
    <property type="match status" value="1"/>
</dbReference>
<evidence type="ECO:0000259" key="1">
    <source>
        <dbReference type="Pfam" id="PF09455"/>
    </source>
</evidence>
<dbReference type="Pfam" id="PF09455">
    <property type="entry name" value="Csx1_HEPN"/>
    <property type="match status" value="1"/>
</dbReference>
<sequence length="473" mass="53639">MPIVARQRSTGRVGSTPLKLLSGRSTTIHSGLKVILQISGDPRNYKDVCFNLDGEKESSKLSSIALSKILHGKPLLLIPESLAITLASSEEEALGMIKDRQLLFKRVWEEVEKLGEDAERLSLRVLPSVGRFHKHGRSFVFDGEFAHIETALFLIMLEFIKEGHELVLDVSSGLNIYGAIAVRVLYNVLTYQKLSNYYVGESSSGEPRHSIAFFPQPREEKEEVKVELSEARTRILNQYPLTVQQIKGINKPEEIGLTDTGLKKDLKRILMTGRRLFNCLAYNTPLPVYYDDIVEFCKPSYIRELEKRICDSVSSYIQPETSYDGCVKVFRKRFDPRLLRDVLNALALTGSLMKIVEEARKSMTGGGVKLDDLQEFFVRKVYGSLEWFKPNARRLEFEVEQIKQAAARITVKNPMLLKDVFGVHGSSNMERNFIAHSGFLKDVTEIVKVGDAEVYVKYKLDVVKPSVIKEWLS</sequence>
<reference evidence="3" key="1">
    <citation type="journal article" date="2020" name="mSystems">
        <title>Genome- and Community-Level Interaction Insights into Carbon Utilization and Element Cycling Functions of Hydrothermarchaeota in Hydrothermal Sediment.</title>
        <authorList>
            <person name="Zhou Z."/>
            <person name="Liu Y."/>
            <person name="Xu W."/>
            <person name="Pan J."/>
            <person name="Luo Z.H."/>
            <person name="Li M."/>
        </authorList>
    </citation>
    <scope>NUCLEOTIDE SEQUENCE [LARGE SCALE GENOMIC DNA]</scope>
    <source>
        <strain evidence="3">SpSt-1074</strain>
    </source>
</reference>
<accession>A0A7J3VTL0</accession>
<evidence type="ECO:0008006" key="4">
    <source>
        <dbReference type="Google" id="ProtNLM"/>
    </source>
</evidence>